<dbReference type="Proteomes" id="UP001141806">
    <property type="component" value="Unassembled WGS sequence"/>
</dbReference>
<dbReference type="GO" id="GO:0004252">
    <property type="term" value="F:serine-type endopeptidase activity"/>
    <property type="evidence" value="ECO:0007669"/>
    <property type="project" value="InterPro"/>
</dbReference>
<evidence type="ECO:0000313" key="6">
    <source>
        <dbReference type="EMBL" id="KAJ4970709.1"/>
    </source>
</evidence>
<dbReference type="InterPro" id="IPR036852">
    <property type="entry name" value="Peptidase_S8/S53_dom_sf"/>
</dbReference>
<dbReference type="GO" id="GO:0006508">
    <property type="term" value="P:proteolysis"/>
    <property type="evidence" value="ECO:0007669"/>
    <property type="project" value="InterPro"/>
</dbReference>
<gene>
    <name evidence="6" type="ORF">NE237_003808</name>
</gene>
<dbReference type="InterPro" id="IPR045051">
    <property type="entry name" value="SBT"/>
</dbReference>
<evidence type="ECO:0000313" key="7">
    <source>
        <dbReference type="Proteomes" id="UP001141806"/>
    </source>
</evidence>
<name>A0A9Q0QT29_9MAGN</name>
<protein>
    <recommendedName>
        <fullName evidence="5">Peptidase S8/S53 domain-containing protein</fullName>
    </recommendedName>
</protein>
<sequence length="227" mass="24678">MATLLFSSFSALFILVLVIVSIHCGVIGEDRKMCTPQDKAREVRLNSFGITSMIMSGTSKSTRDLLGHETHTTSTVAGNLVPDVGFYGLAKGNARGEVPSARIVVYKFCSDSKSCNDSDVLTRFDDAIADGVDIISISLAATEATVFYSDSIAIGAFHAMKKVILTSHSTGNDGPSKQTTVLHHGYYLLQQVVPIAKSLVRFPLDETVLQVTRYYNGHLYFVNKAFN</sequence>
<dbReference type="EMBL" id="JAMYWD010000005">
    <property type="protein sequence ID" value="KAJ4970709.1"/>
    <property type="molecule type" value="Genomic_DNA"/>
</dbReference>
<keyword evidence="7" id="KW-1185">Reference proteome</keyword>
<dbReference type="InterPro" id="IPR000209">
    <property type="entry name" value="Peptidase_S8/S53_dom"/>
</dbReference>
<dbReference type="PROSITE" id="PS51892">
    <property type="entry name" value="SUBTILASE"/>
    <property type="match status" value="1"/>
</dbReference>
<dbReference type="AlphaFoldDB" id="A0A9Q0QT29"/>
<evidence type="ECO:0000256" key="3">
    <source>
        <dbReference type="PROSITE-ProRule" id="PRU01240"/>
    </source>
</evidence>
<comment type="caution">
    <text evidence="6">The sequence shown here is derived from an EMBL/GenBank/DDBJ whole genome shotgun (WGS) entry which is preliminary data.</text>
</comment>
<reference evidence="6" key="1">
    <citation type="journal article" date="2023" name="Plant J.">
        <title>The genome of the king protea, Protea cynaroides.</title>
        <authorList>
            <person name="Chang J."/>
            <person name="Duong T.A."/>
            <person name="Schoeman C."/>
            <person name="Ma X."/>
            <person name="Roodt D."/>
            <person name="Barker N."/>
            <person name="Li Z."/>
            <person name="Van de Peer Y."/>
            <person name="Mizrachi E."/>
        </authorList>
    </citation>
    <scope>NUCLEOTIDE SEQUENCE</scope>
    <source>
        <tissue evidence="6">Young leaves</tissue>
    </source>
</reference>
<evidence type="ECO:0000256" key="1">
    <source>
        <dbReference type="ARBA" id="ARBA00011073"/>
    </source>
</evidence>
<dbReference type="Gene3D" id="3.40.50.200">
    <property type="entry name" value="Peptidase S8/S53 domain"/>
    <property type="match status" value="1"/>
</dbReference>
<evidence type="ECO:0000256" key="2">
    <source>
        <dbReference type="ARBA" id="ARBA00022729"/>
    </source>
</evidence>
<accession>A0A9Q0QT29</accession>
<evidence type="ECO:0000259" key="5">
    <source>
        <dbReference type="Pfam" id="PF00082"/>
    </source>
</evidence>
<proteinExistence type="inferred from homology"/>
<dbReference type="OrthoDB" id="4803627at2759"/>
<comment type="similarity">
    <text evidence="1 3">Belongs to the peptidase S8 family.</text>
</comment>
<dbReference type="SUPFAM" id="SSF52743">
    <property type="entry name" value="Subtilisin-like"/>
    <property type="match status" value="1"/>
</dbReference>
<dbReference type="PANTHER" id="PTHR10795">
    <property type="entry name" value="PROPROTEIN CONVERTASE SUBTILISIN/KEXIN"/>
    <property type="match status" value="1"/>
</dbReference>
<comment type="caution">
    <text evidence="3">Lacks conserved residue(s) required for the propagation of feature annotation.</text>
</comment>
<keyword evidence="2 4" id="KW-0732">Signal</keyword>
<organism evidence="6 7">
    <name type="scientific">Protea cynaroides</name>
    <dbReference type="NCBI Taxonomy" id="273540"/>
    <lineage>
        <taxon>Eukaryota</taxon>
        <taxon>Viridiplantae</taxon>
        <taxon>Streptophyta</taxon>
        <taxon>Embryophyta</taxon>
        <taxon>Tracheophyta</taxon>
        <taxon>Spermatophyta</taxon>
        <taxon>Magnoliopsida</taxon>
        <taxon>Proteales</taxon>
        <taxon>Proteaceae</taxon>
        <taxon>Protea</taxon>
    </lineage>
</organism>
<evidence type="ECO:0000256" key="4">
    <source>
        <dbReference type="SAM" id="SignalP"/>
    </source>
</evidence>
<feature type="domain" description="Peptidase S8/S53" evidence="5">
    <location>
        <begin position="58"/>
        <end position="179"/>
    </location>
</feature>
<feature type="chain" id="PRO_5040267139" description="Peptidase S8/S53 domain-containing protein" evidence="4">
    <location>
        <begin position="29"/>
        <end position="227"/>
    </location>
</feature>
<dbReference type="Pfam" id="PF00082">
    <property type="entry name" value="Peptidase_S8"/>
    <property type="match status" value="1"/>
</dbReference>
<feature type="signal peptide" evidence="4">
    <location>
        <begin position="1"/>
        <end position="28"/>
    </location>
</feature>